<gene>
    <name evidence="1" type="ORF">Q604_UNBC14470G0002</name>
</gene>
<protein>
    <submittedName>
        <fullName evidence="1">Sulfatase</fullName>
    </submittedName>
</protein>
<proteinExistence type="predicted"/>
<dbReference type="AlphaFoldDB" id="W1XLJ8"/>
<name>W1XLJ8_9ZZZZ</name>
<reference evidence="1" key="1">
    <citation type="submission" date="2013-12" db="EMBL/GenBank/DDBJ databases">
        <title>A Varibaculum cambriense genome reconstructed from a premature infant gut community with otherwise low bacterial novelty that shifts toward anaerobic metabolism during the third week of life.</title>
        <authorList>
            <person name="Brown C.T."/>
            <person name="Sharon I."/>
            <person name="Thomas B.C."/>
            <person name="Castelle C.J."/>
            <person name="Morowitz M.J."/>
            <person name="Banfield J.F."/>
        </authorList>
    </citation>
    <scope>NUCLEOTIDE SEQUENCE</scope>
</reference>
<dbReference type="EMBL" id="AZMM01014470">
    <property type="protein sequence ID" value="ETJ31021.1"/>
    <property type="molecule type" value="Genomic_DNA"/>
</dbReference>
<feature type="non-terminal residue" evidence="1">
    <location>
        <position position="43"/>
    </location>
</feature>
<evidence type="ECO:0000313" key="1">
    <source>
        <dbReference type="EMBL" id="ETJ31021.1"/>
    </source>
</evidence>
<organism evidence="1">
    <name type="scientific">human gut metagenome</name>
    <dbReference type="NCBI Taxonomy" id="408170"/>
    <lineage>
        <taxon>unclassified sequences</taxon>
        <taxon>metagenomes</taxon>
        <taxon>organismal metagenomes</taxon>
    </lineage>
</organism>
<comment type="caution">
    <text evidence="1">The sequence shown here is derived from an EMBL/GenBank/DDBJ whole genome shotgun (WGS) entry which is preliminary data.</text>
</comment>
<accession>W1XLJ8</accession>
<sequence>MWPFLAEYNEPGAYLVEQGRKYAASPQAMSTQLARAQGTGTMP</sequence>